<dbReference type="PROSITE" id="PS50053">
    <property type="entry name" value="UBIQUITIN_2"/>
    <property type="match status" value="1"/>
</dbReference>
<evidence type="ECO:0000313" key="3">
    <source>
        <dbReference type="EMBL" id="CAI3974029.1"/>
    </source>
</evidence>
<dbReference type="CDD" id="cd17039">
    <property type="entry name" value="Ubl_ubiquitin_like"/>
    <property type="match status" value="1"/>
</dbReference>
<dbReference type="SMART" id="SM00213">
    <property type="entry name" value="UBQ"/>
    <property type="match status" value="1"/>
</dbReference>
<name>A0A9P1FEI1_9DINO</name>
<accession>A0A9P1FEI1</accession>
<dbReference type="EMBL" id="CAMXCT010000113">
    <property type="protein sequence ID" value="CAI3974029.1"/>
    <property type="molecule type" value="Genomic_DNA"/>
</dbReference>
<evidence type="ECO:0000313" key="4">
    <source>
        <dbReference type="EMBL" id="CAL4761341.1"/>
    </source>
</evidence>
<feature type="domain" description="Ubiquitin-like" evidence="2">
    <location>
        <begin position="105"/>
        <end position="178"/>
    </location>
</feature>
<dbReference type="Gene3D" id="3.10.20.90">
    <property type="entry name" value="Phosphatidylinositol 3-kinase Catalytic Subunit, Chain A, domain 1"/>
    <property type="match status" value="1"/>
</dbReference>
<reference evidence="4 5" key="2">
    <citation type="submission" date="2024-05" db="EMBL/GenBank/DDBJ databases">
        <authorList>
            <person name="Chen Y."/>
            <person name="Shah S."/>
            <person name="Dougan E. K."/>
            <person name="Thang M."/>
            <person name="Chan C."/>
        </authorList>
    </citation>
    <scope>NUCLEOTIDE SEQUENCE [LARGE SCALE GENOMIC DNA]</scope>
</reference>
<proteinExistence type="predicted"/>
<keyword evidence="5" id="KW-1185">Reference proteome</keyword>
<gene>
    <name evidence="3" type="ORF">C1SCF055_LOCUS2468</name>
</gene>
<dbReference type="Proteomes" id="UP001152797">
    <property type="component" value="Unassembled WGS sequence"/>
</dbReference>
<dbReference type="EMBL" id="CAMXCT030000113">
    <property type="protein sequence ID" value="CAL4761341.1"/>
    <property type="molecule type" value="Genomic_DNA"/>
</dbReference>
<feature type="region of interest" description="Disordered" evidence="1">
    <location>
        <begin position="1"/>
        <end position="39"/>
    </location>
</feature>
<organism evidence="3">
    <name type="scientific">Cladocopium goreaui</name>
    <dbReference type="NCBI Taxonomy" id="2562237"/>
    <lineage>
        <taxon>Eukaryota</taxon>
        <taxon>Sar</taxon>
        <taxon>Alveolata</taxon>
        <taxon>Dinophyceae</taxon>
        <taxon>Suessiales</taxon>
        <taxon>Symbiodiniaceae</taxon>
        <taxon>Cladocopium</taxon>
    </lineage>
</organism>
<dbReference type="SUPFAM" id="SSF54236">
    <property type="entry name" value="Ubiquitin-like"/>
    <property type="match status" value="1"/>
</dbReference>
<dbReference type="InterPro" id="IPR000626">
    <property type="entry name" value="Ubiquitin-like_dom"/>
</dbReference>
<reference evidence="3" key="1">
    <citation type="submission" date="2022-10" db="EMBL/GenBank/DDBJ databases">
        <authorList>
            <person name="Chen Y."/>
            <person name="Dougan E. K."/>
            <person name="Chan C."/>
            <person name="Rhodes N."/>
            <person name="Thang M."/>
        </authorList>
    </citation>
    <scope>NUCLEOTIDE SEQUENCE</scope>
</reference>
<dbReference type="OrthoDB" id="432239at2759"/>
<evidence type="ECO:0000259" key="2">
    <source>
        <dbReference type="PROSITE" id="PS50053"/>
    </source>
</evidence>
<dbReference type="EMBL" id="CAMXCT020000113">
    <property type="protein sequence ID" value="CAL1127404.1"/>
    <property type="molecule type" value="Genomic_DNA"/>
</dbReference>
<protein>
    <recommendedName>
        <fullName evidence="2">Ubiquitin-like domain-containing protein</fullName>
    </recommendedName>
</protein>
<sequence>MGKGGAGKGAAPKRWPRVLTSADAAPKQKDPATSLPVDRREEPFLLKQAILEASTWSAAIQPASPRGQTPTAILQAIFSDEEIAQSISSLTPKAAAVDHGPSGEIDVQVLRMSGDSAFVGIVDTDMTVAEFKQKLQANTGINVGWQVLLLGDGRELESEQKLAAYSGEKLEKLDLQLQVFKFRDLCRAAVSTDKYGATLSLLQEAQRGDYAVSCVAAYNLGLKCSESEHIISLQLLAQTLPLQPACQLVVNAIATSSAGLRHQAAIEFARIFHESPESAECLELACNKALAANFSRSDLAQKLFHHLKKRKFPPRPVPYSGTQICLAHRDPVTVGREHLAKYIDFAKSLPAGWHYKTLTPITQGFDIETHLRREAQEAATKSNMDVSLISKCLTWSMTSSSAGRFVAVFLEPSRLFAEKNEQMSDADIFCGIAEHPRIPAEFTRMALECAARLSGRSHRRALAAACWCAGHKDAAVREQALEVLQCVGQVGDLPAIQSMLQNWWGPDSRRISQEIERFCTCS</sequence>
<dbReference type="Pfam" id="PF00240">
    <property type="entry name" value="ubiquitin"/>
    <property type="match status" value="1"/>
</dbReference>
<dbReference type="InterPro" id="IPR029071">
    <property type="entry name" value="Ubiquitin-like_domsf"/>
</dbReference>
<dbReference type="AlphaFoldDB" id="A0A9P1FEI1"/>
<evidence type="ECO:0000313" key="5">
    <source>
        <dbReference type="Proteomes" id="UP001152797"/>
    </source>
</evidence>
<comment type="caution">
    <text evidence="3">The sequence shown here is derived from an EMBL/GenBank/DDBJ whole genome shotgun (WGS) entry which is preliminary data.</text>
</comment>
<evidence type="ECO:0000256" key="1">
    <source>
        <dbReference type="SAM" id="MobiDB-lite"/>
    </source>
</evidence>